<dbReference type="InterPro" id="IPR016181">
    <property type="entry name" value="Acyl_CoA_acyltransferase"/>
</dbReference>
<dbReference type="GO" id="GO:0016747">
    <property type="term" value="F:acyltransferase activity, transferring groups other than amino-acyl groups"/>
    <property type="evidence" value="ECO:0007669"/>
    <property type="project" value="InterPro"/>
</dbReference>
<evidence type="ECO:0000256" key="1">
    <source>
        <dbReference type="ARBA" id="ARBA00022679"/>
    </source>
</evidence>
<dbReference type="KEGG" id="far:ABE41_007050"/>
<dbReference type="PROSITE" id="PS51186">
    <property type="entry name" value="GNAT"/>
    <property type="match status" value="1"/>
</dbReference>
<dbReference type="PANTHER" id="PTHR43877:SF2">
    <property type="entry name" value="AMINOALKYLPHOSPHONATE N-ACETYLTRANSFERASE-RELATED"/>
    <property type="match status" value="1"/>
</dbReference>
<evidence type="ECO:0000256" key="2">
    <source>
        <dbReference type="ARBA" id="ARBA00023315"/>
    </source>
</evidence>
<keyword evidence="1" id="KW-0808">Transferase</keyword>
<accession>A0A1B1Z2S4</accession>
<feature type="domain" description="N-acetyltransferase" evidence="3">
    <location>
        <begin position="1"/>
        <end position="139"/>
    </location>
</feature>
<proteinExistence type="predicted"/>
<dbReference type="Pfam" id="PF00583">
    <property type="entry name" value="Acetyltransf_1"/>
    <property type="match status" value="1"/>
</dbReference>
<dbReference type="SUPFAM" id="SSF55729">
    <property type="entry name" value="Acyl-CoA N-acyltransferases (Nat)"/>
    <property type="match status" value="1"/>
</dbReference>
<dbReference type="EMBL" id="CP016761">
    <property type="protein sequence ID" value="ANX11762.1"/>
    <property type="molecule type" value="Genomic_DNA"/>
</dbReference>
<keyword evidence="5" id="KW-1185">Reference proteome</keyword>
<evidence type="ECO:0000259" key="3">
    <source>
        <dbReference type="PROSITE" id="PS51186"/>
    </source>
</evidence>
<dbReference type="InterPro" id="IPR000182">
    <property type="entry name" value="GNAT_dom"/>
</dbReference>
<dbReference type="InterPro" id="IPR050832">
    <property type="entry name" value="Bact_Acetyltransf"/>
</dbReference>
<name>A0A1B1Z2S4_9BACL</name>
<evidence type="ECO:0000313" key="4">
    <source>
        <dbReference type="EMBL" id="ANX11762.1"/>
    </source>
</evidence>
<reference evidence="4 5" key="1">
    <citation type="submission" date="2016-08" db="EMBL/GenBank/DDBJ databases">
        <title>Complete genome sequence of Fictibacillus arsenicus G25-54, a strain with toxicity to nematodes and a potential arsenic-resistance activity.</title>
        <authorList>
            <person name="Zheng Z."/>
        </authorList>
    </citation>
    <scope>NUCLEOTIDE SEQUENCE [LARGE SCALE GENOMIC DNA]</scope>
    <source>
        <strain evidence="4 5">G25-54</strain>
    </source>
</reference>
<keyword evidence="2" id="KW-0012">Acyltransferase</keyword>
<dbReference type="PANTHER" id="PTHR43877">
    <property type="entry name" value="AMINOALKYLPHOSPHONATE N-ACETYLTRANSFERASE-RELATED-RELATED"/>
    <property type="match status" value="1"/>
</dbReference>
<dbReference type="RefSeq" id="WP_066294694.1">
    <property type="nucleotide sequence ID" value="NZ_CP016761.1"/>
</dbReference>
<dbReference type="Proteomes" id="UP000077412">
    <property type="component" value="Chromosome"/>
</dbReference>
<protein>
    <recommendedName>
        <fullName evidence="3">N-acetyltransferase domain-containing protein</fullName>
    </recommendedName>
</protein>
<gene>
    <name evidence="4" type="ORF">ABE41_007050</name>
</gene>
<dbReference type="AlphaFoldDB" id="A0A1B1Z2S4"/>
<dbReference type="CDD" id="cd04301">
    <property type="entry name" value="NAT_SF"/>
    <property type="match status" value="1"/>
</dbReference>
<organism evidence="4 5">
    <name type="scientific">Fictibacillus arsenicus</name>
    <dbReference type="NCBI Taxonomy" id="255247"/>
    <lineage>
        <taxon>Bacteria</taxon>
        <taxon>Bacillati</taxon>
        <taxon>Bacillota</taxon>
        <taxon>Bacilli</taxon>
        <taxon>Bacillales</taxon>
        <taxon>Fictibacillaceae</taxon>
        <taxon>Fictibacillus</taxon>
    </lineage>
</organism>
<dbReference type="Gene3D" id="3.40.630.30">
    <property type="match status" value="1"/>
</dbReference>
<dbReference type="STRING" id="255247.ABE41_007050"/>
<evidence type="ECO:0000313" key="5">
    <source>
        <dbReference type="Proteomes" id="UP000077412"/>
    </source>
</evidence>
<sequence>MIRRAMIVDAKEIPRLCLQLGNQIRVEQVEERLEKINQEKDSVIFLYEMDNLICGWVHVFGKCIIQMEYAEIGGLVIDTEYRGKGVGKKLMGTAEEWAKDKGFSEVRLRSGGHRKEAHQFYKGIGYENIKWQEVFRLKL</sequence>